<accession>A0A653D7Q5</accession>
<dbReference type="EMBL" id="CAACVG010010595">
    <property type="protein sequence ID" value="VEN56158.1"/>
    <property type="molecule type" value="Genomic_DNA"/>
</dbReference>
<dbReference type="Proteomes" id="UP000410492">
    <property type="component" value="Unassembled WGS sequence"/>
</dbReference>
<gene>
    <name evidence="1" type="ORF">CALMAC_LOCUS15127</name>
</gene>
<reference evidence="1 2" key="1">
    <citation type="submission" date="2019-01" db="EMBL/GenBank/DDBJ databases">
        <authorList>
            <person name="Sayadi A."/>
        </authorList>
    </citation>
    <scope>NUCLEOTIDE SEQUENCE [LARGE SCALE GENOMIC DNA]</scope>
</reference>
<dbReference type="AlphaFoldDB" id="A0A653D7Q5"/>
<dbReference type="OrthoDB" id="6699367at2759"/>
<sequence length="158" mass="16411">MASQPCPGVCASGGGPVSRVIQRPENKFLDTLANTDELAAFVEGQQEVVPVIGGVFIDYELGPVFIMASSAKKQVPCMGPCAVAKEGGGAAPVSRPIDRPVNPFLDTLADVDGLKAMVDAQKDVIPVVGGVFIDYELGPVFFMASSVKRACEGVCAPK</sequence>
<keyword evidence="2" id="KW-1185">Reference proteome</keyword>
<organism evidence="1 2">
    <name type="scientific">Callosobruchus maculatus</name>
    <name type="common">Southern cowpea weevil</name>
    <name type="synonym">Pulse bruchid</name>
    <dbReference type="NCBI Taxonomy" id="64391"/>
    <lineage>
        <taxon>Eukaryota</taxon>
        <taxon>Metazoa</taxon>
        <taxon>Ecdysozoa</taxon>
        <taxon>Arthropoda</taxon>
        <taxon>Hexapoda</taxon>
        <taxon>Insecta</taxon>
        <taxon>Pterygota</taxon>
        <taxon>Neoptera</taxon>
        <taxon>Endopterygota</taxon>
        <taxon>Coleoptera</taxon>
        <taxon>Polyphaga</taxon>
        <taxon>Cucujiformia</taxon>
        <taxon>Chrysomeloidea</taxon>
        <taxon>Chrysomelidae</taxon>
        <taxon>Bruchinae</taxon>
        <taxon>Bruchini</taxon>
        <taxon>Callosobruchus</taxon>
    </lineage>
</organism>
<proteinExistence type="predicted"/>
<evidence type="ECO:0000313" key="2">
    <source>
        <dbReference type="Proteomes" id="UP000410492"/>
    </source>
</evidence>
<protein>
    <submittedName>
        <fullName evidence="1">Uncharacterized protein</fullName>
    </submittedName>
</protein>
<evidence type="ECO:0000313" key="1">
    <source>
        <dbReference type="EMBL" id="VEN56158.1"/>
    </source>
</evidence>
<name>A0A653D7Q5_CALMS</name>